<protein>
    <submittedName>
        <fullName evidence="1">Uncharacterized protein</fullName>
    </submittedName>
</protein>
<reference evidence="1 2" key="1">
    <citation type="submission" date="2019-03" db="EMBL/GenBank/DDBJ databases">
        <title>Deep-cultivation of Planctomycetes and their phenomic and genomic characterization uncovers novel biology.</title>
        <authorList>
            <person name="Wiegand S."/>
            <person name="Jogler M."/>
            <person name="Boedeker C."/>
            <person name="Pinto D."/>
            <person name="Vollmers J."/>
            <person name="Rivas-Marin E."/>
            <person name="Kohn T."/>
            <person name="Peeters S.H."/>
            <person name="Heuer A."/>
            <person name="Rast P."/>
            <person name="Oberbeckmann S."/>
            <person name="Bunk B."/>
            <person name="Jeske O."/>
            <person name="Meyerdierks A."/>
            <person name="Storesund J.E."/>
            <person name="Kallscheuer N."/>
            <person name="Luecker S."/>
            <person name="Lage O.M."/>
            <person name="Pohl T."/>
            <person name="Merkel B.J."/>
            <person name="Hornburger P."/>
            <person name="Mueller R.-W."/>
            <person name="Bruemmer F."/>
            <person name="Labrenz M."/>
            <person name="Spormann A.M."/>
            <person name="Op den Camp H."/>
            <person name="Overmann J."/>
            <person name="Amann R."/>
            <person name="Jetten M.S.M."/>
            <person name="Mascher T."/>
            <person name="Medema M.H."/>
            <person name="Devos D.P."/>
            <person name="Kaster A.-K."/>
            <person name="Ovreas L."/>
            <person name="Rohde M."/>
            <person name="Galperin M.Y."/>
            <person name="Jogler C."/>
        </authorList>
    </citation>
    <scope>NUCLEOTIDE SEQUENCE [LARGE SCALE GENOMIC DNA]</scope>
    <source>
        <strain evidence="1 2">Enr17</strain>
    </source>
</reference>
<organism evidence="1 2">
    <name type="scientific">Gimesia fumaroli</name>
    <dbReference type="NCBI Taxonomy" id="2527976"/>
    <lineage>
        <taxon>Bacteria</taxon>
        <taxon>Pseudomonadati</taxon>
        <taxon>Planctomycetota</taxon>
        <taxon>Planctomycetia</taxon>
        <taxon>Planctomycetales</taxon>
        <taxon>Planctomycetaceae</taxon>
        <taxon>Gimesia</taxon>
    </lineage>
</organism>
<keyword evidence="2" id="KW-1185">Reference proteome</keyword>
<proteinExistence type="predicted"/>
<evidence type="ECO:0000313" key="2">
    <source>
        <dbReference type="Proteomes" id="UP000318313"/>
    </source>
</evidence>
<dbReference type="KEGG" id="gfm:Enr17x_52700"/>
<dbReference type="AlphaFoldDB" id="A0A518IJD7"/>
<dbReference type="Proteomes" id="UP000318313">
    <property type="component" value="Chromosome"/>
</dbReference>
<sequence>MSASRTRQQRIFRTLCADAPLSCKNSKQTLSLPVDLTTSCQLRFVYAAKWSLQCDVRQLRRETLFEEKDLTWQKARLKK</sequence>
<name>A0A518IJD7_9PLAN</name>
<dbReference type="EMBL" id="CP037452">
    <property type="protein sequence ID" value="QDV53198.1"/>
    <property type="molecule type" value="Genomic_DNA"/>
</dbReference>
<evidence type="ECO:0000313" key="1">
    <source>
        <dbReference type="EMBL" id="QDV53198.1"/>
    </source>
</evidence>
<accession>A0A518IJD7</accession>
<gene>
    <name evidence="1" type="ORF">Enr17x_52700</name>
</gene>